<dbReference type="SUPFAM" id="SSF48371">
    <property type="entry name" value="ARM repeat"/>
    <property type="match status" value="2"/>
</dbReference>
<evidence type="ECO:0000313" key="2">
    <source>
        <dbReference type="EMBL" id="OAF65188.1"/>
    </source>
</evidence>
<name>A0A177AT52_9BILA</name>
<sequence>FNQVAYPGHSSHITKVRFSKDGKNLLSLGGNDCSLIQWKIKKDQVDEFLHEWLTFVRRVFVNSNNSDVSDLIDETFEQLIECIHCNKSVPARLILCECLTEAFKFIKKNSLEKTLTCCLEILENPNEKIKTNWPIAKPDIRIKNACAVLNVICKFNFKMITQSMFRNLVSILIKQFKCVSDNVKLEIIKTIFFLVQAYRHKGEPLYKDMYKFFKSFLISKHRLLREMTAQLIRQLLIYFPSIIKSEGSNLCLLCVRGCLQGETNYFSNLMAQLMIHSYNEDGKSVSFTESLSIVSNILNKSKTFSTDFFDVEPVVCVIRKTFVRAIIIFVNILDCETIRQNLKEFMQILISLCYMDHGKEEKVDCFYLNSISYSLWIWKDLISNKTDAEKYTLCFDLVNLLKNFEENQQKNVGCVVILYFLAYIIPCINSLTSKLIENEILDTIYLFLVSSIRTISDGAISCYIVLSKCDCEMANVVIAHLMKCLEGKWNEINSDELMGLGLAIFSIIKTTFQLEYGISNKWVDKSFNYGMQLMKNKKNEPYQKMKMSKCIVSWYLSSCIFFLETEKITHERNISTSQLRVCLPSNAESSSNTSHFSNFVHVFLSSMTFLDYVLVEFSYVNEIIDETELVDKIYAIKCLNLAINLKNVLFKKIDIVCLITSVMKNSIDLIKCLSDREEFMNEKMWDKYTEFRYEFYLLVNSVVIDLDLSCLYTNFIPILINDIFYCSDSVFPTVMQFNRQNYTNFINQNKDIISILDFLRQSFVCHVDCNISPTNIYYYEKIESQNLNLCVLNLSIQILSTIYPTLPSKNINQVLNFFYQKFINLKKITSTRRNIFIKNLTVFIYLVLKTWNNNLRHFARIKSLNFYEKIINIIKTLLEFDGSEMCNSIDQNLDMVYIICKSMSYLMITCDLPNITTSTINMVYSNIKVSSNIRKRCAYITALSYIHLKTRNNDIPTYFIERSFSLFATILRSLDEHEDIIIVTIEATAQIYKSVTFEFHAYAENTLLYLKRHILYAEGLRSEEILIACGKCVEIIISVLGPDIQIINDSLSRIREYIMFIINLLLSVNEITNISESRIFQGLNCFRQMHLFAKKFCDIKNAIDVICTNFTSKSDLTCSSALSFLLQIVETDCHNFVDNLNQPLKNIKSSLEYTMFVFSEKHSDLNNQIIDILKTIVTTKGKNMIYLDYIISITSNIMNIPILASKNINLIQDGNSSDSQLILNKNHENILKFSDKTQRICMKLIIIIIDTFNNQLIKYLSFFIKIAFIKSESSLKLKIVALDLLRCIIRVFGDKKEQEFPDMFVLEQYQAQIGAALRPSFVLTNVAPNIISSASSVCYMWIISHFNKNNNDLTKMFNLMKIGLDNWVDQVANEKNSIRISDFSLNSISEDNSDCNEWYNKIHQFNFYVRSSTALAILNNWSKMYIYTSERGSNENVLTDLFQYLEDRIKYYCSLFILDYAFIGLNEDIKHTYRSDINSVFYNKMIENKILKIFNVHIYDIIYVYCLIKEKFCKKNIMDDKKFSSETFNFAHENYIDSYSVDQILFTTSIKFIFDSSQISIKKIGYIIKGLTILFECGKIKVESNIIEEVVYILNRYIIGSFVVIENVSEIVVLVKTMIEFQISKAQEMAKLNILFDAYIEMFFAILKIYFHFDFDRKYHVNDVSVYENFIRYYNLENNIRNDISKKTNLLDGCLSVFELFIINLKHSTEPFTLIVTITIKIIMKCPKLENVQSKFLVNIIKSLKFSQEFIPVYHSLVFSLIVMFNSEGSLAKCACCKIAVHVFVNLPQNAYRNFIEGIIYMMLHIYEKESNLICFVECFEIIISTSTIVKPFIYNFLPILLQSISSLPHLYNRKISIEIINKYILYSFRIILKIVKIHQNSSIGQCCFG</sequence>
<dbReference type="PANTHER" id="PTHR21663">
    <property type="entry name" value="HYPOTHETICAL HEAT DOMAIN-CONTAINING"/>
    <property type="match status" value="1"/>
</dbReference>
<dbReference type="InterPro" id="IPR040108">
    <property type="entry name" value="Laa1/Sip1/HEATR5"/>
</dbReference>
<proteinExistence type="predicted"/>
<dbReference type="PANTHER" id="PTHR21663:SF0">
    <property type="entry name" value="HEAT REPEAT-CONTAINING PROTEIN 5B"/>
    <property type="match status" value="1"/>
</dbReference>
<dbReference type="InterPro" id="IPR046837">
    <property type="entry name" value="Laa1/Sip1/HEATR5-like_HEAT"/>
</dbReference>
<dbReference type="Gene3D" id="2.130.10.10">
    <property type="entry name" value="YVTN repeat-like/Quinoprotein amine dehydrogenase"/>
    <property type="match status" value="1"/>
</dbReference>
<dbReference type="OrthoDB" id="192608at2759"/>
<dbReference type="Proteomes" id="UP000078046">
    <property type="component" value="Unassembled WGS sequence"/>
</dbReference>
<dbReference type="GO" id="GO:0005829">
    <property type="term" value="C:cytosol"/>
    <property type="evidence" value="ECO:0007669"/>
    <property type="project" value="GOC"/>
</dbReference>
<dbReference type="GO" id="GO:0030139">
    <property type="term" value="C:endocytic vesicle"/>
    <property type="evidence" value="ECO:0007669"/>
    <property type="project" value="TreeGrafter"/>
</dbReference>
<protein>
    <submittedName>
        <fullName evidence="2">Uncharacterized protein</fullName>
    </submittedName>
</protein>
<feature type="non-terminal residue" evidence="2">
    <location>
        <position position="1"/>
    </location>
</feature>
<dbReference type="GO" id="GO:0006897">
    <property type="term" value="P:endocytosis"/>
    <property type="evidence" value="ECO:0007669"/>
    <property type="project" value="TreeGrafter"/>
</dbReference>
<keyword evidence="1" id="KW-0853">WD repeat</keyword>
<comment type="caution">
    <text evidence="2">The sequence shown here is derived from an EMBL/GenBank/DDBJ whole genome shotgun (WGS) entry which is preliminary data.</text>
</comment>
<dbReference type="EMBL" id="LWCA01001404">
    <property type="protein sequence ID" value="OAF65188.1"/>
    <property type="molecule type" value="Genomic_DNA"/>
</dbReference>
<dbReference type="PROSITE" id="PS50082">
    <property type="entry name" value="WD_REPEATS_2"/>
    <property type="match status" value="1"/>
</dbReference>
<keyword evidence="3" id="KW-1185">Reference proteome</keyword>
<dbReference type="GO" id="GO:0005794">
    <property type="term" value="C:Golgi apparatus"/>
    <property type="evidence" value="ECO:0007669"/>
    <property type="project" value="TreeGrafter"/>
</dbReference>
<dbReference type="Pfam" id="PF20210">
    <property type="entry name" value="Laa1_Sip1_HTR5"/>
    <property type="match status" value="1"/>
</dbReference>
<dbReference type="GO" id="GO:0008104">
    <property type="term" value="P:intracellular protein localization"/>
    <property type="evidence" value="ECO:0007669"/>
    <property type="project" value="TreeGrafter"/>
</dbReference>
<feature type="non-terminal residue" evidence="2">
    <location>
        <position position="1890"/>
    </location>
</feature>
<evidence type="ECO:0000256" key="1">
    <source>
        <dbReference type="PROSITE-ProRule" id="PRU00221"/>
    </source>
</evidence>
<dbReference type="GO" id="GO:0042147">
    <property type="term" value="P:retrograde transport, endosome to Golgi"/>
    <property type="evidence" value="ECO:0007669"/>
    <property type="project" value="TreeGrafter"/>
</dbReference>
<accession>A0A177AT52</accession>
<dbReference type="InterPro" id="IPR015943">
    <property type="entry name" value="WD40/YVTN_repeat-like_dom_sf"/>
</dbReference>
<organism evidence="2 3">
    <name type="scientific">Intoshia linei</name>
    <dbReference type="NCBI Taxonomy" id="1819745"/>
    <lineage>
        <taxon>Eukaryota</taxon>
        <taxon>Metazoa</taxon>
        <taxon>Spiralia</taxon>
        <taxon>Lophotrochozoa</taxon>
        <taxon>Mesozoa</taxon>
        <taxon>Orthonectida</taxon>
        <taxon>Rhopaluridae</taxon>
        <taxon>Intoshia</taxon>
    </lineage>
</organism>
<reference evidence="2 3" key="1">
    <citation type="submission" date="2016-04" db="EMBL/GenBank/DDBJ databases">
        <title>The genome of Intoshia linei affirms orthonectids as highly simplified spiralians.</title>
        <authorList>
            <person name="Mikhailov K.V."/>
            <person name="Slusarev G.S."/>
            <person name="Nikitin M.A."/>
            <person name="Logacheva M.D."/>
            <person name="Penin A."/>
            <person name="Aleoshin V."/>
            <person name="Panchin Y.V."/>
        </authorList>
    </citation>
    <scope>NUCLEOTIDE SEQUENCE [LARGE SCALE GENOMIC DNA]</scope>
    <source>
        <strain evidence="2">Intl2013</strain>
        <tissue evidence="2">Whole animal</tissue>
    </source>
</reference>
<feature type="repeat" description="WD" evidence="1">
    <location>
        <begin position="6"/>
        <end position="48"/>
    </location>
</feature>
<dbReference type="GO" id="GO:0016020">
    <property type="term" value="C:membrane"/>
    <property type="evidence" value="ECO:0007669"/>
    <property type="project" value="TreeGrafter"/>
</dbReference>
<dbReference type="InterPro" id="IPR001680">
    <property type="entry name" value="WD40_rpt"/>
</dbReference>
<dbReference type="InterPro" id="IPR016024">
    <property type="entry name" value="ARM-type_fold"/>
</dbReference>
<evidence type="ECO:0000313" key="3">
    <source>
        <dbReference type="Proteomes" id="UP000078046"/>
    </source>
</evidence>
<gene>
    <name evidence="2" type="ORF">A3Q56_07100</name>
</gene>